<dbReference type="InterPro" id="IPR028280">
    <property type="entry name" value="Njmu-R1"/>
</dbReference>
<evidence type="ECO:0000313" key="1">
    <source>
        <dbReference type="Ensembl" id="ENSCMIP00000040604.1"/>
    </source>
</evidence>
<dbReference type="PANTHER" id="PTHR14416:SF2">
    <property type="entry name" value="PROTEIN NJMU-R1"/>
    <property type="match status" value="1"/>
</dbReference>
<name>A0A4W3JBA7_CALMI</name>
<dbReference type="PANTHER" id="PTHR14416">
    <property type="entry name" value="PROTEIN NJMU-R1"/>
    <property type="match status" value="1"/>
</dbReference>
<keyword evidence="2" id="KW-1185">Reference proteome</keyword>
<dbReference type="Ensembl" id="ENSCMIT00000041177.1">
    <property type="protein sequence ID" value="ENSCMIP00000040604.1"/>
    <property type="gene ID" value="ENSCMIG00000016926.1"/>
</dbReference>
<reference evidence="2" key="1">
    <citation type="journal article" date="2006" name="Science">
        <title>Ancient noncoding elements conserved in the human genome.</title>
        <authorList>
            <person name="Venkatesh B."/>
            <person name="Kirkness E.F."/>
            <person name="Loh Y.H."/>
            <person name="Halpern A.L."/>
            <person name="Lee A.P."/>
            <person name="Johnson J."/>
            <person name="Dandona N."/>
            <person name="Viswanathan L.D."/>
            <person name="Tay A."/>
            <person name="Venter J.C."/>
            <person name="Strausberg R.L."/>
            <person name="Brenner S."/>
        </authorList>
    </citation>
    <scope>NUCLEOTIDE SEQUENCE [LARGE SCALE GENOMIC DNA]</scope>
</reference>
<dbReference type="STRING" id="7868.ENSCMIP00000040604"/>
<dbReference type="GO" id="GO:0005802">
    <property type="term" value="C:trans-Golgi network"/>
    <property type="evidence" value="ECO:0007669"/>
    <property type="project" value="InterPro"/>
</dbReference>
<accession>A0A4W3JBA7</accession>
<dbReference type="GeneTree" id="ENSGT00390000005481"/>
<dbReference type="GO" id="GO:0099041">
    <property type="term" value="P:vesicle tethering to Golgi"/>
    <property type="evidence" value="ECO:0007669"/>
    <property type="project" value="InterPro"/>
</dbReference>
<evidence type="ECO:0000313" key="2">
    <source>
        <dbReference type="Proteomes" id="UP000314986"/>
    </source>
</evidence>
<dbReference type="OMA" id="FEDAICP"/>
<organism evidence="1 2">
    <name type="scientific">Callorhinchus milii</name>
    <name type="common">Ghost shark</name>
    <dbReference type="NCBI Taxonomy" id="7868"/>
    <lineage>
        <taxon>Eukaryota</taxon>
        <taxon>Metazoa</taxon>
        <taxon>Chordata</taxon>
        <taxon>Craniata</taxon>
        <taxon>Vertebrata</taxon>
        <taxon>Chondrichthyes</taxon>
        <taxon>Holocephali</taxon>
        <taxon>Chimaeriformes</taxon>
        <taxon>Callorhinchidae</taxon>
        <taxon>Callorhinchus</taxon>
    </lineage>
</organism>
<proteinExistence type="predicted"/>
<reference evidence="2" key="2">
    <citation type="journal article" date="2007" name="PLoS Biol.">
        <title>Survey sequencing and comparative analysis of the elephant shark (Callorhinchus milii) genome.</title>
        <authorList>
            <person name="Venkatesh B."/>
            <person name="Kirkness E.F."/>
            <person name="Loh Y.H."/>
            <person name="Halpern A.L."/>
            <person name="Lee A.P."/>
            <person name="Johnson J."/>
            <person name="Dandona N."/>
            <person name="Viswanathan L.D."/>
            <person name="Tay A."/>
            <person name="Venter J.C."/>
            <person name="Strausberg R.L."/>
            <person name="Brenner S."/>
        </authorList>
    </citation>
    <scope>NUCLEOTIDE SEQUENCE [LARGE SCALE GENOMIC DNA]</scope>
</reference>
<reference evidence="2" key="3">
    <citation type="journal article" date="2014" name="Nature">
        <title>Elephant shark genome provides unique insights into gnathostome evolution.</title>
        <authorList>
            <consortium name="International Elephant Shark Genome Sequencing Consortium"/>
            <person name="Venkatesh B."/>
            <person name="Lee A.P."/>
            <person name="Ravi V."/>
            <person name="Maurya A.K."/>
            <person name="Lian M.M."/>
            <person name="Swann J.B."/>
            <person name="Ohta Y."/>
            <person name="Flajnik M.F."/>
            <person name="Sutoh Y."/>
            <person name="Kasahara M."/>
            <person name="Hoon S."/>
            <person name="Gangu V."/>
            <person name="Roy S.W."/>
            <person name="Irimia M."/>
            <person name="Korzh V."/>
            <person name="Kondrychyn I."/>
            <person name="Lim Z.W."/>
            <person name="Tay B.H."/>
            <person name="Tohari S."/>
            <person name="Kong K.W."/>
            <person name="Ho S."/>
            <person name="Lorente-Galdos B."/>
            <person name="Quilez J."/>
            <person name="Marques-Bonet T."/>
            <person name="Raney B.J."/>
            <person name="Ingham P.W."/>
            <person name="Tay A."/>
            <person name="Hillier L.W."/>
            <person name="Minx P."/>
            <person name="Boehm T."/>
            <person name="Wilson R.K."/>
            <person name="Brenner S."/>
            <person name="Warren W.C."/>
        </authorList>
    </citation>
    <scope>NUCLEOTIDE SEQUENCE [LARGE SCALE GENOMIC DNA]</scope>
</reference>
<dbReference type="AlphaFoldDB" id="A0A4W3JBA7"/>
<dbReference type="InParanoid" id="A0A4W3JBA7"/>
<dbReference type="Proteomes" id="UP000314986">
    <property type="component" value="Unassembled WGS sequence"/>
</dbReference>
<sequence>TRKESESTFWVHDPSSEQCAPYPQAIFICFRSQLPGDDAEMGYRRSSSSDTFSKEMSAADFSLSLVVTNLPTVAEPELRGFIIKRLSKGAFFDGMGTIATVELSVTEQPVACYYCLLHQNTIQEPDSSSSEASGSVTDHVLCFLGSTEKALELYPFGKLDKYAQGLELYLEAEADILEAHLKSWYDESVLYLQRVVQLFQEKLSVLLRAALSHTLVEVKHADNRTKQDVERFLSVASLQGLIQEDRVATLSEARSQEQQVISVDCGEATLVCHNAAVSNRFCEDWIPAFSNALKSGNPFLMRQILENFKLKAIQDMNSLKRSIRQAETSNYALYKCYTFLKNCGNGDILLHTVRVEHAELPEARNVVQVLEEFMHEEGVITSTD</sequence>
<reference evidence="1" key="5">
    <citation type="submission" date="2025-09" db="UniProtKB">
        <authorList>
            <consortium name="Ensembl"/>
        </authorList>
    </citation>
    <scope>IDENTIFICATION</scope>
</reference>
<protein>
    <submittedName>
        <fullName evidence="1">Chromosome 17 open reading frame 75</fullName>
    </submittedName>
</protein>
<dbReference type="Pfam" id="PF15053">
    <property type="entry name" value="Njmu-R1"/>
    <property type="match status" value="1"/>
</dbReference>
<reference evidence="1" key="4">
    <citation type="submission" date="2025-08" db="UniProtKB">
        <authorList>
            <consortium name="Ensembl"/>
        </authorList>
    </citation>
    <scope>IDENTIFICATION</scope>
</reference>